<dbReference type="EMBL" id="CP011387">
    <property type="protein sequence ID" value="ANE44057.1"/>
    <property type="molecule type" value="Genomic_DNA"/>
</dbReference>
<dbReference type="Proteomes" id="UP000077363">
    <property type="component" value="Chromosome"/>
</dbReference>
<reference evidence="1 2" key="1">
    <citation type="submission" date="2015-01" db="EMBL/GenBank/DDBJ databases">
        <title>Deinococcus puniceus/DY1/ whole genome sequencing.</title>
        <authorList>
            <person name="Kim M.K."/>
            <person name="Srinivasan S."/>
            <person name="Lee J.-J."/>
        </authorList>
    </citation>
    <scope>NUCLEOTIDE SEQUENCE [LARGE SCALE GENOMIC DNA]</scope>
    <source>
        <strain evidence="1 2">DY1</strain>
    </source>
</reference>
<protein>
    <submittedName>
        <fullName evidence="1">Uncharacterized protein</fullName>
    </submittedName>
</protein>
<gene>
    <name evidence="1" type="ORF">SU48_10020</name>
</gene>
<proteinExistence type="predicted"/>
<name>A0A172TAV4_9DEIO</name>
<evidence type="ECO:0000313" key="1">
    <source>
        <dbReference type="EMBL" id="ANE44057.1"/>
    </source>
</evidence>
<dbReference type="OrthoDB" id="489312at2"/>
<organism evidence="1 2">
    <name type="scientific">Deinococcus puniceus</name>
    <dbReference type="NCBI Taxonomy" id="1182568"/>
    <lineage>
        <taxon>Bacteria</taxon>
        <taxon>Thermotogati</taxon>
        <taxon>Deinococcota</taxon>
        <taxon>Deinococci</taxon>
        <taxon>Deinococcales</taxon>
        <taxon>Deinococcaceae</taxon>
        <taxon>Deinococcus</taxon>
    </lineage>
</organism>
<dbReference type="STRING" id="1182568.SU48_10020"/>
<keyword evidence="2" id="KW-1185">Reference proteome</keyword>
<evidence type="ECO:0000313" key="2">
    <source>
        <dbReference type="Proteomes" id="UP000077363"/>
    </source>
</evidence>
<dbReference type="KEGG" id="dpu:SU48_10020"/>
<dbReference type="RefSeq" id="WP_064015135.1">
    <property type="nucleotide sequence ID" value="NZ_CP011387.1"/>
</dbReference>
<sequence>MPAPLYRHGDVLLQAAQPPRLPLRQQPHLTLAYGEVTGHSHRIAEAGAAQLYALGTQRTGDDVAADQYLHVTAAHATLTHEEHGPIRLPTGWYRVWQQREYTPGSVRTVLD</sequence>
<dbReference type="AlphaFoldDB" id="A0A172TAV4"/>
<accession>A0A172TAV4</accession>
<dbReference type="PATRIC" id="fig|1182568.3.peg.2086"/>